<proteinExistence type="predicted"/>
<reference evidence="1" key="1">
    <citation type="journal article" date="2020" name="Nature">
        <title>Giant virus diversity and host interactions through global metagenomics.</title>
        <authorList>
            <person name="Schulz F."/>
            <person name="Roux S."/>
            <person name="Paez-Espino D."/>
            <person name="Jungbluth S."/>
            <person name="Walsh D.A."/>
            <person name="Denef V.J."/>
            <person name="McMahon K.D."/>
            <person name="Konstantinidis K.T."/>
            <person name="Eloe-Fadrosh E.A."/>
            <person name="Kyrpides N.C."/>
            <person name="Woyke T."/>
        </authorList>
    </citation>
    <scope>NUCLEOTIDE SEQUENCE</scope>
    <source>
        <strain evidence="1">GVMAG-M-3300023184-17</strain>
    </source>
</reference>
<accession>A0A6C0HXZ1</accession>
<dbReference type="AlphaFoldDB" id="A0A6C0HXZ1"/>
<name>A0A6C0HXZ1_9ZZZZ</name>
<sequence length="235" mass="27397">MAVAKTFLSTLKFEHLSREDKTRYTLVDREDHREDQVCMSFSKLADTPAMEKQKMYLTHGSEILGAIKIVYKGYVEKIGLHVFYIGAICTYHTELKMPNDFASKGRLLWAYTLNYVFNIGGPNSLIYNSSVESAKGYHLKMGMTPYNESLFPEEYIPLVVPIDTTGPEETKQILSEVNILFYKLKDINYNSIFEILLSLPESETHKKPTAEFGGKKTRRRKSRRRKYYYSLWRRK</sequence>
<dbReference type="EMBL" id="MN740041">
    <property type="protein sequence ID" value="QHT85362.1"/>
    <property type="molecule type" value="Genomic_DNA"/>
</dbReference>
<protein>
    <submittedName>
        <fullName evidence="1">Uncharacterized protein</fullName>
    </submittedName>
</protein>
<evidence type="ECO:0000313" key="1">
    <source>
        <dbReference type="EMBL" id="QHT85362.1"/>
    </source>
</evidence>
<organism evidence="1">
    <name type="scientific">viral metagenome</name>
    <dbReference type="NCBI Taxonomy" id="1070528"/>
    <lineage>
        <taxon>unclassified sequences</taxon>
        <taxon>metagenomes</taxon>
        <taxon>organismal metagenomes</taxon>
    </lineage>
</organism>